<dbReference type="AlphaFoldDB" id="A0AA96WUA7"/>
<organism evidence="2">
    <name type="scientific">Leptolyngbya boryana CZ1</name>
    <dbReference type="NCBI Taxonomy" id="3060204"/>
    <lineage>
        <taxon>Bacteria</taxon>
        <taxon>Bacillati</taxon>
        <taxon>Cyanobacteriota</taxon>
        <taxon>Cyanophyceae</taxon>
        <taxon>Leptolyngbyales</taxon>
        <taxon>Leptolyngbyaceae</taxon>
        <taxon>Leptolyngbya group</taxon>
        <taxon>Leptolyngbya</taxon>
    </lineage>
</organism>
<keyword evidence="1" id="KW-0472">Membrane</keyword>
<dbReference type="EMBL" id="CP130144">
    <property type="protein sequence ID" value="WNZ45762.1"/>
    <property type="molecule type" value="Genomic_DNA"/>
</dbReference>
<reference evidence="2" key="2">
    <citation type="submission" date="2023-07" db="EMBL/GenBank/DDBJ databases">
        <authorList>
            <person name="Bai X.-H."/>
            <person name="Wang H.-H."/>
            <person name="Wang J."/>
            <person name="Ma M.-Y."/>
            <person name="Hu H.-H."/>
            <person name="Song Z.-L."/>
            <person name="Ma H.-G."/>
            <person name="Fan Y."/>
            <person name="Du C.-Y."/>
            <person name="Xu J.-C."/>
        </authorList>
    </citation>
    <scope>NUCLEOTIDE SEQUENCE</scope>
    <source>
        <strain evidence="2">CZ1</strain>
    </source>
</reference>
<proteinExistence type="predicted"/>
<sequence>MLTFLLALFVALGSFGLYMSAFFYPEIYRKGDLTLAGVGLFYALVLWICADRITGGVLLGQMASVTLIGWFGYQSLTSRLGYTPSTAELQTKFTEALNSEKTAKAVEQGKQLFSTVKDRAQSLLNRGEQTTTAEPYQPLTREDFGNPNPEVGKPDVMGTIGAVGGAVAGLFKKPEKNKEVYVRKEFREESITPATPVESTPPTTPVESAIPATPTEVVTDEDDDFGFEEDTIAETPTVISPVEVAGVSDSAVTADEVIEEEVAYEATEHEKQEPES</sequence>
<accession>A0AA96WUA7</accession>
<dbReference type="InterPro" id="IPR010004">
    <property type="entry name" value="Uncharacterised_Ycf66"/>
</dbReference>
<gene>
    <name evidence="2" type="ORF">Q2T42_28640</name>
</gene>
<keyword evidence="1" id="KW-0812">Transmembrane</keyword>
<feature type="transmembrane region" description="Helical" evidence="1">
    <location>
        <begin position="32"/>
        <end position="50"/>
    </location>
</feature>
<dbReference type="Pfam" id="PF07444">
    <property type="entry name" value="Ycf66_N"/>
    <property type="match status" value="1"/>
</dbReference>
<dbReference type="RefSeq" id="WP_316427237.1">
    <property type="nucleotide sequence ID" value="NZ_CP130144.1"/>
</dbReference>
<feature type="transmembrane region" description="Helical" evidence="1">
    <location>
        <begin position="57"/>
        <end position="73"/>
    </location>
</feature>
<evidence type="ECO:0000313" key="2">
    <source>
        <dbReference type="EMBL" id="WNZ45762.1"/>
    </source>
</evidence>
<keyword evidence="1" id="KW-1133">Transmembrane helix</keyword>
<evidence type="ECO:0000256" key="1">
    <source>
        <dbReference type="SAM" id="Phobius"/>
    </source>
</evidence>
<reference evidence="2" key="1">
    <citation type="journal article" date="2023" name="Plants (Basel)">
        <title>Genomic Analysis of Leptolyngbya boryana CZ1 Reveals Efficient Carbon Fixation Modules.</title>
        <authorList>
            <person name="Bai X."/>
            <person name="Wang H."/>
            <person name="Cheng W."/>
            <person name="Wang J."/>
            <person name="Ma M."/>
            <person name="Hu H."/>
            <person name="Song Z."/>
            <person name="Ma H."/>
            <person name="Fan Y."/>
            <person name="Du C."/>
            <person name="Xu J."/>
        </authorList>
    </citation>
    <scope>NUCLEOTIDE SEQUENCE</scope>
    <source>
        <strain evidence="2">CZ1</strain>
    </source>
</reference>
<name>A0AA96WUA7_LEPBY</name>
<protein>
    <submittedName>
        <fullName evidence="2">Ycf66 family protein</fullName>
    </submittedName>
</protein>